<keyword evidence="2" id="KW-0238">DNA-binding</keyword>
<dbReference type="PANTHER" id="PTHR44846">
    <property type="entry name" value="MANNOSYL-D-GLYCERATE TRANSPORT/METABOLISM SYSTEM REPRESSOR MNGR-RELATED"/>
    <property type="match status" value="1"/>
</dbReference>
<dbReference type="EMBL" id="CP163432">
    <property type="protein sequence ID" value="XDQ12401.1"/>
    <property type="molecule type" value="Genomic_DNA"/>
</dbReference>
<dbReference type="Gene3D" id="1.10.10.10">
    <property type="entry name" value="Winged helix-like DNA-binding domain superfamily/Winged helix DNA-binding domain"/>
    <property type="match status" value="2"/>
</dbReference>
<keyword evidence="1" id="KW-0805">Transcription regulation</keyword>
<dbReference type="InterPro" id="IPR036388">
    <property type="entry name" value="WH-like_DNA-bd_sf"/>
</dbReference>
<feature type="domain" description="HTH gntR-type" evidence="4">
    <location>
        <begin position="77"/>
        <end position="144"/>
    </location>
</feature>
<evidence type="ECO:0000256" key="1">
    <source>
        <dbReference type="ARBA" id="ARBA00023015"/>
    </source>
</evidence>
<evidence type="ECO:0000259" key="4">
    <source>
        <dbReference type="PROSITE" id="PS50949"/>
    </source>
</evidence>
<dbReference type="Pfam" id="PF00392">
    <property type="entry name" value="GntR"/>
    <property type="match status" value="1"/>
</dbReference>
<sequence>MSQQVSPRGTFLKVADALKARVAADPDMTELPSLAEVMRDHKVSRGVALRAFGVLRQEGMAEPAPGERWRVVRSGVRIDRRPLDQRIADIITAEGLVVGEAFPSASALADRFGVSRPTVTKALEKLETAGVLAGGGQGKVRTVRAVPAREERS</sequence>
<gene>
    <name evidence="5" type="ORF">AB5J55_23575</name>
</gene>
<keyword evidence="3" id="KW-0804">Transcription</keyword>
<dbReference type="PRINTS" id="PR00035">
    <property type="entry name" value="HTHGNTR"/>
</dbReference>
<dbReference type="InterPro" id="IPR050679">
    <property type="entry name" value="Bact_HTH_transcr_reg"/>
</dbReference>
<dbReference type="PANTHER" id="PTHR44846:SF1">
    <property type="entry name" value="MANNOSYL-D-GLYCERATE TRANSPORT_METABOLISM SYSTEM REPRESSOR MNGR-RELATED"/>
    <property type="match status" value="1"/>
</dbReference>
<evidence type="ECO:0000313" key="5">
    <source>
        <dbReference type="EMBL" id="XDQ12401.1"/>
    </source>
</evidence>
<protein>
    <submittedName>
        <fullName evidence="5">GntR family transcriptional regulator</fullName>
    </submittedName>
</protein>
<evidence type="ECO:0000256" key="2">
    <source>
        <dbReference type="ARBA" id="ARBA00023125"/>
    </source>
</evidence>
<dbReference type="InterPro" id="IPR036390">
    <property type="entry name" value="WH_DNA-bd_sf"/>
</dbReference>
<dbReference type="GO" id="GO:0003700">
    <property type="term" value="F:DNA-binding transcription factor activity"/>
    <property type="evidence" value="ECO:0007669"/>
    <property type="project" value="InterPro"/>
</dbReference>
<reference evidence="5" key="1">
    <citation type="submission" date="2024-07" db="EMBL/GenBank/DDBJ databases">
        <authorList>
            <person name="Yu S.T."/>
        </authorList>
    </citation>
    <scope>NUCLEOTIDE SEQUENCE</scope>
    <source>
        <strain evidence="5">R11</strain>
    </source>
</reference>
<proteinExistence type="predicted"/>
<name>A0AB39N3I8_9ACTN</name>
<dbReference type="GO" id="GO:0003677">
    <property type="term" value="F:DNA binding"/>
    <property type="evidence" value="ECO:0007669"/>
    <property type="project" value="UniProtKB-KW"/>
</dbReference>
<dbReference type="SUPFAM" id="SSF46785">
    <property type="entry name" value="Winged helix' DNA-binding domain"/>
    <property type="match status" value="2"/>
</dbReference>
<dbReference type="RefSeq" id="WP_369272572.1">
    <property type="nucleotide sequence ID" value="NZ_CP163432.1"/>
</dbReference>
<dbReference type="InterPro" id="IPR000524">
    <property type="entry name" value="Tscrpt_reg_HTH_GntR"/>
</dbReference>
<dbReference type="PROSITE" id="PS50949">
    <property type="entry name" value="HTH_GNTR"/>
    <property type="match status" value="1"/>
</dbReference>
<accession>A0AB39N3I8</accession>
<dbReference type="GO" id="GO:0045892">
    <property type="term" value="P:negative regulation of DNA-templated transcription"/>
    <property type="evidence" value="ECO:0007669"/>
    <property type="project" value="TreeGrafter"/>
</dbReference>
<dbReference type="SMART" id="SM00345">
    <property type="entry name" value="HTH_GNTR"/>
    <property type="match status" value="2"/>
</dbReference>
<dbReference type="AlphaFoldDB" id="A0AB39N3I8"/>
<organism evidence="5">
    <name type="scientific">Streptomyces sp. R11</name>
    <dbReference type="NCBI Taxonomy" id="3238625"/>
    <lineage>
        <taxon>Bacteria</taxon>
        <taxon>Bacillati</taxon>
        <taxon>Actinomycetota</taxon>
        <taxon>Actinomycetes</taxon>
        <taxon>Kitasatosporales</taxon>
        <taxon>Streptomycetaceae</taxon>
        <taxon>Streptomyces</taxon>
    </lineage>
</organism>
<evidence type="ECO:0000256" key="3">
    <source>
        <dbReference type="ARBA" id="ARBA00023163"/>
    </source>
</evidence>